<dbReference type="Pfam" id="PF01657">
    <property type="entry name" value="Stress-antifung"/>
    <property type="match status" value="2"/>
</dbReference>
<dbReference type="GO" id="GO:0005524">
    <property type="term" value="F:ATP binding"/>
    <property type="evidence" value="ECO:0007669"/>
    <property type="project" value="UniProtKB-UniRule"/>
</dbReference>
<keyword evidence="11 16" id="KW-1133">Transmembrane helix</keyword>
<feature type="domain" description="Protein kinase" evidence="18">
    <location>
        <begin position="333"/>
        <end position="611"/>
    </location>
</feature>
<evidence type="ECO:0000256" key="16">
    <source>
        <dbReference type="SAM" id="Phobius"/>
    </source>
</evidence>
<evidence type="ECO:0000256" key="12">
    <source>
        <dbReference type="ARBA" id="ARBA00023136"/>
    </source>
</evidence>
<evidence type="ECO:0000256" key="11">
    <source>
        <dbReference type="ARBA" id="ARBA00022989"/>
    </source>
</evidence>
<dbReference type="PROSITE" id="PS51473">
    <property type="entry name" value="GNK2"/>
    <property type="match status" value="2"/>
</dbReference>
<keyword evidence="9" id="KW-0418">Kinase</keyword>
<dbReference type="PANTHER" id="PTHR27002">
    <property type="entry name" value="RECEPTOR-LIKE SERINE/THREONINE-PROTEIN KINASE SD1-8"/>
    <property type="match status" value="1"/>
</dbReference>
<dbReference type="FunFam" id="1.10.510.10:FF:000129">
    <property type="entry name" value="cysteine-rich receptor-like protein kinase 10"/>
    <property type="match status" value="1"/>
</dbReference>
<evidence type="ECO:0000256" key="4">
    <source>
        <dbReference type="ARBA" id="ARBA00022679"/>
    </source>
</evidence>
<evidence type="ECO:0000256" key="17">
    <source>
        <dbReference type="SAM" id="SignalP"/>
    </source>
</evidence>
<dbReference type="Proteomes" id="UP000504610">
    <property type="component" value="Chromosome 2"/>
</dbReference>
<protein>
    <submittedName>
        <fullName evidence="21">Cysteine-rich receptor-like protein kinase 24</fullName>
    </submittedName>
</protein>
<dbReference type="InterPro" id="IPR011009">
    <property type="entry name" value="Kinase-like_dom_sf"/>
</dbReference>
<dbReference type="RefSeq" id="XP_018468509.2">
    <property type="nucleotide sequence ID" value="XM_018613007.2"/>
</dbReference>
<keyword evidence="10 15" id="KW-0067">ATP-binding</keyword>
<dbReference type="InterPro" id="IPR008271">
    <property type="entry name" value="Ser/Thr_kinase_AS"/>
</dbReference>
<reference evidence="20" key="1">
    <citation type="journal article" date="2019" name="Database">
        <title>The radish genome database (RadishGD): an integrated information resource for radish genomics.</title>
        <authorList>
            <person name="Yu H.J."/>
            <person name="Baek S."/>
            <person name="Lee Y.J."/>
            <person name="Cho A."/>
            <person name="Mun J.H."/>
        </authorList>
    </citation>
    <scope>NUCLEOTIDE SEQUENCE [LARGE SCALE GENOMIC DNA]</scope>
    <source>
        <strain evidence="20">cv. WK10039</strain>
    </source>
</reference>
<dbReference type="GO" id="GO:0042742">
    <property type="term" value="P:defense response to bacterium"/>
    <property type="evidence" value="ECO:0007669"/>
    <property type="project" value="TreeGrafter"/>
</dbReference>
<dbReference type="InterPro" id="IPR038408">
    <property type="entry name" value="GNK2_sf"/>
</dbReference>
<keyword evidence="14" id="KW-0325">Glycoprotein</keyword>
<feature type="domain" description="Gnk2-homologous" evidence="19">
    <location>
        <begin position="130"/>
        <end position="235"/>
    </location>
</feature>
<evidence type="ECO:0000256" key="1">
    <source>
        <dbReference type="ARBA" id="ARBA00004167"/>
    </source>
</evidence>
<evidence type="ECO:0000256" key="13">
    <source>
        <dbReference type="ARBA" id="ARBA00023170"/>
    </source>
</evidence>
<keyword evidence="8 15" id="KW-0547">Nucleotide-binding</keyword>
<dbReference type="PROSITE" id="PS00108">
    <property type="entry name" value="PROTEIN_KINASE_ST"/>
    <property type="match status" value="1"/>
</dbReference>
<dbReference type="InterPro" id="IPR017441">
    <property type="entry name" value="Protein_kinase_ATP_BS"/>
</dbReference>
<keyword evidence="20" id="KW-1185">Reference proteome</keyword>
<feature type="transmembrane region" description="Helical" evidence="16">
    <location>
        <begin position="252"/>
        <end position="275"/>
    </location>
</feature>
<evidence type="ECO:0000313" key="21">
    <source>
        <dbReference type="RefSeq" id="XP_018468509.2"/>
    </source>
</evidence>
<evidence type="ECO:0000256" key="3">
    <source>
        <dbReference type="ARBA" id="ARBA00022553"/>
    </source>
</evidence>
<evidence type="ECO:0000256" key="8">
    <source>
        <dbReference type="ARBA" id="ARBA00022741"/>
    </source>
</evidence>
<dbReference type="FunFam" id="3.30.430.20:FF:000003">
    <property type="entry name" value="Cysteine-rich RLK (RECEPTOR-like protein kinase) 10"/>
    <property type="match status" value="1"/>
</dbReference>
<sequence length="661" mass="73880">MVNLLVSFLFVLVSSVYANTCFNRSGFFSPNGAYDINRRAILSSLPSNVTANDGFYATSATGEDPNRVYGLGMCVQGTEEQSCSDCIMAASNGLVVNCTTQIEGIDWRIYRNTICLVRYSNRSFYGSLDMEIIRHAYNERDFQPNATDFDMTLESLMIGLIEEVSSLYYAAGIQTLESSNTNIYGFAQCSRDLSIENCTRCLQENVIEYRSRYSGRQGGIITRPSCFVRWEVFTFFGLFDNSPPREKDGTGVSTGTIVAIVIVPVILIALGFAIWRRRKSYKAFPTESSYLSAAKRLKKTYDPATPDNAGDDITTSGSLQFDFEAIEAATSNFHITNKLGHGGFGEVYKGTFPNGTEIAVKRLSKTSGQGEREFKNEVLLVAKLQHRNLVRLLGFCVQGEEKILVYEFLPNKSLNYFLFGDSTKRSQLDWTRRYKIIGGITRGILYLHQDSRLTVIHRDLKASNILLDADMNPKIADFGMARNFRMDQTEDNTRTVVGTFGYMPPEYVSNGQFSTKTDVYSFGVLILEIIGGKKNSSFHEIDGSTGNLVTYVWRLWNNNSLLELVDPVIGDSYDTYEVVRCIHIGLLCVQENPTDRPSMFAIFQMLTNTLITLPVPQPPGFFFRVRSEKTPLAESAQLGPSTSMSIACSVNEVSITCVTPR</sequence>
<feature type="signal peptide" evidence="17">
    <location>
        <begin position="1"/>
        <end position="18"/>
    </location>
</feature>
<dbReference type="GO" id="GO:0004674">
    <property type="term" value="F:protein serine/threonine kinase activity"/>
    <property type="evidence" value="ECO:0007669"/>
    <property type="project" value="UniProtKB-KW"/>
</dbReference>
<feature type="domain" description="Gnk2-homologous" evidence="19">
    <location>
        <begin position="16"/>
        <end position="124"/>
    </location>
</feature>
<dbReference type="InterPro" id="IPR000719">
    <property type="entry name" value="Prot_kinase_dom"/>
</dbReference>
<evidence type="ECO:0000256" key="9">
    <source>
        <dbReference type="ARBA" id="ARBA00022777"/>
    </source>
</evidence>
<evidence type="ECO:0000256" key="14">
    <source>
        <dbReference type="ARBA" id="ARBA00023180"/>
    </source>
</evidence>
<keyword evidence="3" id="KW-0597">Phosphoprotein</keyword>
<comment type="subcellular location">
    <subcellularLocation>
        <location evidence="1">Membrane</location>
        <topology evidence="1">Single-pass membrane protein</topology>
    </subcellularLocation>
</comment>
<dbReference type="Pfam" id="PF07714">
    <property type="entry name" value="PK_Tyr_Ser-Thr"/>
    <property type="match status" value="1"/>
</dbReference>
<evidence type="ECO:0000313" key="20">
    <source>
        <dbReference type="Proteomes" id="UP000504610"/>
    </source>
</evidence>
<dbReference type="OrthoDB" id="688481at2759"/>
<evidence type="ECO:0000259" key="18">
    <source>
        <dbReference type="PROSITE" id="PS50011"/>
    </source>
</evidence>
<evidence type="ECO:0000256" key="10">
    <source>
        <dbReference type="ARBA" id="ARBA00022840"/>
    </source>
</evidence>
<keyword evidence="2" id="KW-0723">Serine/threonine-protein kinase</keyword>
<evidence type="ECO:0000256" key="2">
    <source>
        <dbReference type="ARBA" id="ARBA00022527"/>
    </source>
</evidence>
<dbReference type="AlphaFoldDB" id="A0A6J0M8X2"/>
<dbReference type="Gene3D" id="3.30.200.20">
    <property type="entry name" value="Phosphorylase Kinase, domain 1"/>
    <property type="match status" value="1"/>
</dbReference>
<feature type="binding site" evidence="15">
    <location>
        <position position="361"/>
    </location>
    <ligand>
        <name>ATP</name>
        <dbReference type="ChEBI" id="CHEBI:30616"/>
    </ligand>
</feature>
<dbReference type="PROSITE" id="PS00107">
    <property type="entry name" value="PROTEIN_KINASE_ATP"/>
    <property type="match status" value="1"/>
</dbReference>
<evidence type="ECO:0000256" key="5">
    <source>
        <dbReference type="ARBA" id="ARBA00022692"/>
    </source>
</evidence>
<evidence type="ECO:0000256" key="6">
    <source>
        <dbReference type="ARBA" id="ARBA00022729"/>
    </source>
</evidence>
<dbReference type="Gene3D" id="1.10.510.10">
    <property type="entry name" value="Transferase(Phosphotransferase) domain 1"/>
    <property type="match status" value="1"/>
</dbReference>
<dbReference type="CDD" id="cd23509">
    <property type="entry name" value="Gnk2-like"/>
    <property type="match status" value="2"/>
</dbReference>
<dbReference type="GeneID" id="108840179"/>
<accession>A0A6J0M8X2</accession>
<feature type="chain" id="PRO_5040798731" evidence="17">
    <location>
        <begin position="19"/>
        <end position="661"/>
    </location>
</feature>
<name>A0A6J0M8X2_RAPSA</name>
<keyword evidence="4" id="KW-0808">Transferase</keyword>
<dbReference type="CDD" id="cd14066">
    <property type="entry name" value="STKc_IRAK"/>
    <property type="match status" value="1"/>
</dbReference>
<evidence type="ECO:0000259" key="19">
    <source>
        <dbReference type="PROSITE" id="PS51473"/>
    </source>
</evidence>
<keyword evidence="12 16" id="KW-0472">Membrane</keyword>
<dbReference type="SUPFAM" id="SSF56112">
    <property type="entry name" value="Protein kinase-like (PK-like)"/>
    <property type="match status" value="1"/>
</dbReference>
<dbReference type="PANTHER" id="PTHR27002:SF1025">
    <property type="entry name" value="CYSTEINE-RICH RECEPTOR-LIKE PROTEIN KINASE 30-RELATED"/>
    <property type="match status" value="1"/>
</dbReference>
<keyword evidence="13" id="KW-0675">Receptor</keyword>
<dbReference type="InterPro" id="IPR001245">
    <property type="entry name" value="Ser-Thr/Tyr_kinase_cat_dom"/>
</dbReference>
<proteinExistence type="predicted"/>
<dbReference type="KEGG" id="rsz:108840179"/>
<keyword evidence="7" id="KW-0677">Repeat</keyword>
<gene>
    <name evidence="21" type="primary">LOC108840179</name>
</gene>
<dbReference type="FunFam" id="3.30.200.20:FF:000959">
    <property type="entry name" value="Cysteine-rich receptor-like protein kinase 17"/>
    <property type="match status" value="1"/>
</dbReference>
<dbReference type="InterPro" id="IPR002902">
    <property type="entry name" value="GNK2"/>
</dbReference>
<dbReference type="Gene3D" id="3.30.430.20">
    <property type="entry name" value="Gnk2 domain, C-X8-C-X2-C motif"/>
    <property type="match status" value="2"/>
</dbReference>
<dbReference type="GO" id="GO:0005886">
    <property type="term" value="C:plasma membrane"/>
    <property type="evidence" value="ECO:0007669"/>
    <property type="project" value="TreeGrafter"/>
</dbReference>
<dbReference type="PROSITE" id="PS50011">
    <property type="entry name" value="PROTEIN_KINASE_DOM"/>
    <property type="match status" value="1"/>
</dbReference>
<dbReference type="SMART" id="SM00220">
    <property type="entry name" value="S_TKc"/>
    <property type="match status" value="1"/>
</dbReference>
<keyword evidence="6 17" id="KW-0732">Signal</keyword>
<evidence type="ECO:0000256" key="15">
    <source>
        <dbReference type="PROSITE-ProRule" id="PRU10141"/>
    </source>
</evidence>
<organism evidence="20 21">
    <name type="scientific">Raphanus sativus</name>
    <name type="common">Radish</name>
    <name type="synonym">Raphanus raphanistrum var. sativus</name>
    <dbReference type="NCBI Taxonomy" id="3726"/>
    <lineage>
        <taxon>Eukaryota</taxon>
        <taxon>Viridiplantae</taxon>
        <taxon>Streptophyta</taxon>
        <taxon>Embryophyta</taxon>
        <taxon>Tracheophyta</taxon>
        <taxon>Spermatophyta</taxon>
        <taxon>Magnoliopsida</taxon>
        <taxon>eudicotyledons</taxon>
        <taxon>Gunneridae</taxon>
        <taxon>Pentapetalae</taxon>
        <taxon>rosids</taxon>
        <taxon>malvids</taxon>
        <taxon>Brassicales</taxon>
        <taxon>Brassicaceae</taxon>
        <taxon>Brassiceae</taxon>
        <taxon>Raphanus</taxon>
    </lineage>
</organism>
<evidence type="ECO:0000256" key="7">
    <source>
        <dbReference type="ARBA" id="ARBA00022737"/>
    </source>
</evidence>
<reference evidence="21" key="2">
    <citation type="submission" date="2025-08" db="UniProtKB">
        <authorList>
            <consortium name="RefSeq"/>
        </authorList>
    </citation>
    <scope>IDENTIFICATION</scope>
    <source>
        <tissue evidence="21">Leaf</tissue>
    </source>
</reference>
<keyword evidence="5 16" id="KW-0812">Transmembrane</keyword>